<dbReference type="Proteomes" id="UP000290189">
    <property type="component" value="Unassembled WGS sequence"/>
</dbReference>
<proteinExistence type="predicted"/>
<sequence length="132" mass="14929">MTAEFLEKPAAFGFGWKCSSSEKSPTVRVVKLWSSEVVGEAIARRVNPRRGYRAIVEKHVRKSIASFIASERERGLVDDALWGRPSFMVQQGPTLTKTHCDLSRVLAIHFSDQNMALKVWFIFTNDRGMAVE</sequence>
<evidence type="ECO:0000313" key="1">
    <source>
        <dbReference type="EMBL" id="SPR01867.1"/>
    </source>
</evidence>
<reference evidence="1 2" key="1">
    <citation type="submission" date="2018-03" db="EMBL/GenBank/DDBJ databases">
        <authorList>
            <person name="Fogelqvist J."/>
        </authorList>
    </citation>
    <scope>NUCLEOTIDE SEQUENCE [LARGE SCALE GENOMIC DNA]</scope>
</reference>
<evidence type="ECO:0000313" key="2">
    <source>
        <dbReference type="Proteomes" id="UP000290189"/>
    </source>
</evidence>
<geneLocation type="mitochondrion" evidence="1"/>
<protein>
    <submittedName>
        <fullName evidence="1">Uncharacterized protein</fullName>
    </submittedName>
</protein>
<gene>
    <name evidence="1" type="ORF">PLBR_LOCUS9082</name>
</gene>
<accession>A0A3P3YNR1</accession>
<dbReference type="AlphaFoldDB" id="A0A3P3YNR1"/>
<name>A0A3P3YNR1_PLABS</name>
<keyword evidence="1" id="KW-0496">Mitochondrion</keyword>
<organism evidence="1 2">
    <name type="scientific">Plasmodiophora brassicae</name>
    <name type="common">Clubroot disease agent</name>
    <dbReference type="NCBI Taxonomy" id="37360"/>
    <lineage>
        <taxon>Eukaryota</taxon>
        <taxon>Sar</taxon>
        <taxon>Rhizaria</taxon>
        <taxon>Endomyxa</taxon>
        <taxon>Phytomyxea</taxon>
        <taxon>Plasmodiophorida</taxon>
        <taxon>Plasmodiophoridae</taxon>
        <taxon>Plasmodiophora</taxon>
    </lineage>
</organism>
<dbReference type="EMBL" id="OVEO01000019">
    <property type="protein sequence ID" value="SPR01867.1"/>
    <property type="molecule type" value="Genomic_DNA"/>
</dbReference>